<keyword evidence="2" id="KW-0732">Signal</keyword>
<organism evidence="3 4">
    <name type="scientific">Chromobacterium haemolyticum</name>
    <dbReference type="NCBI Taxonomy" id="394935"/>
    <lineage>
        <taxon>Bacteria</taxon>
        <taxon>Pseudomonadati</taxon>
        <taxon>Pseudomonadota</taxon>
        <taxon>Betaproteobacteria</taxon>
        <taxon>Neisseriales</taxon>
        <taxon>Chromobacteriaceae</taxon>
        <taxon>Chromobacterium</taxon>
    </lineage>
</organism>
<reference evidence="3 4" key="1">
    <citation type="submission" date="2017-02" db="EMBL/GenBank/DDBJ databases">
        <title>Chromobacterium haemolyticum H5244.</title>
        <authorList>
            <person name="Gulvik C.A."/>
        </authorList>
    </citation>
    <scope>NUCLEOTIDE SEQUENCE [LARGE SCALE GENOMIC DNA]</scope>
    <source>
        <strain evidence="3 4">H5244</strain>
    </source>
</reference>
<accession>A0A1W0D4R7</accession>
<feature type="coiled-coil region" evidence="1">
    <location>
        <begin position="126"/>
        <end position="167"/>
    </location>
</feature>
<feature type="chain" id="PRO_5012686880" description="Lipoprotein" evidence="2">
    <location>
        <begin position="28"/>
        <end position="176"/>
    </location>
</feature>
<dbReference type="RefSeq" id="WP_081555051.1">
    <property type="nucleotide sequence ID" value="NZ_MUKV01000006.1"/>
</dbReference>
<evidence type="ECO:0000313" key="3">
    <source>
        <dbReference type="EMBL" id="OQS41994.1"/>
    </source>
</evidence>
<evidence type="ECO:0000256" key="2">
    <source>
        <dbReference type="SAM" id="SignalP"/>
    </source>
</evidence>
<evidence type="ECO:0000313" key="4">
    <source>
        <dbReference type="Proteomes" id="UP000192721"/>
    </source>
</evidence>
<protein>
    <recommendedName>
        <fullName evidence="5">Lipoprotein</fullName>
    </recommendedName>
</protein>
<dbReference type="AlphaFoldDB" id="A0A1W0D4R7"/>
<evidence type="ECO:0008006" key="5">
    <source>
        <dbReference type="Google" id="ProtNLM"/>
    </source>
</evidence>
<proteinExistence type="predicted"/>
<evidence type="ECO:0000256" key="1">
    <source>
        <dbReference type="SAM" id="Coils"/>
    </source>
</evidence>
<dbReference type="Proteomes" id="UP000192721">
    <property type="component" value="Unassembled WGS sequence"/>
</dbReference>
<comment type="caution">
    <text evidence="3">The sequence shown here is derived from an EMBL/GenBank/DDBJ whole genome shotgun (WGS) entry which is preliminary data.</text>
</comment>
<keyword evidence="1" id="KW-0175">Coiled coil</keyword>
<feature type="signal peptide" evidence="2">
    <location>
        <begin position="1"/>
        <end position="27"/>
    </location>
</feature>
<dbReference type="PROSITE" id="PS51257">
    <property type="entry name" value="PROKAR_LIPOPROTEIN"/>
    <property type="match status" value="1"/>
</dbReference>
<gene>
    <name evidence="3" type="ORF">B0T45_07105</name>
</gene>
<sequence length="176" mass="19716">MKTLCLLTLNTRRLLWLCSLLVLSACAHQRRPAAAPAAPIIRCPDANQVLLLLNQTREIQALSLTGRESCGSSRLLSLLQQAQTAENRADTQKILTQLESLLAKTDNLDPASLGLARLQLQQFQERRKLAEALERQQAQNRDLQKRYDDLSGKLNALREVERELQLKPSKTKGGQP</sequence>
<name>A0A1W0D4R7_9NEIS</name>
<dbReference type="EMBL" id="MUKV01000006">
    <property type="protein sequence ID" value="OQS41994.1"/>
    <property type="molecule type" value="Genomic_DNA"/>
</dbReference>